<evidence type="ECO:0000256" key="3">
    <source>
        <dbReference type="ARBA" id="ARBA00051383"/>
    </source>
</evidence>
<comment type="catalytic activity">
    <reaction evidence="3">
        <text>2,5-dichlorocyclohexa-2,5-dien-1,4-diol + NAD(+) = 2,5-dichlorohydroquinone + NADH + H(+)</text>
        <dbReference type="Rhea" id="RHEA:15741"/>
        <dbReference type="ChEBI" id="CHEBI:15378"/>
        <dbReference type="ChEBI" id="CHEBI:27545"/>
        <dbReference type="ChEBI" id="CHEBI:28975"/>
        <dbReference type="ChEBI" id="CHEBI:57540"/>
        <dbReference type="ChEBI" id="CHEBI:57945"/>
    </reaction>
</comment>
<dbReference type="InterPro" id="IPR036291">
    <property type="entry name" value="NAD(P)-bd_dom_sf"/>
</dbReference>
<dbReference type="InterPro" id="IPR020904">
    <property type="entry name" value="Sc_DH/Rdtase_CS"/>
</dbReference>
<proteinExistence type="inferred from homology"/>
<comment type="similarity">
    <text evidence="1">Belongs to the short-chain dehydrogenases/reductases (SDR) family.</text>
</comment>
<dbReference type="PROSITE" id="PS00061">
    <property type="entry name" value="ADH_SHORT"/>
    <property type="match status" value="1"/>
</dbReference>
<dbReference type="RefSeq" id="WP_021237058.1">
    <property type="nucleotide sequence ID" value="NZ_ATHO01000028.1"/>
</dbReference>
<dbReference type="PRINTS" id="PR00081">
    <property type="entry name" value="GDHRDH"/>
</dbReference>
<dbReference type="AlphaFoldDB" id="T0IG86"/>
<gene>
    <name evidence="4" type="ORF">L288_03770</name>
</gene>
<dbReference type="PATRIC" id="fig|1329909.3.peg.717"/>
<dbReference type="SUPFAM" id="SSF51735">
    <property type="entry name" value="NAD(P)-binding Rossmann-fold domains"/>
    <property type="match status" value="1"/>
</dbReference>
<evidence type="ECO:0008006" key="6">
    <source>
        <dbReference type="Google" id="ProtNLM"/>
    </source>
</evidence>
<name>T0IG86_9SPHN</name>
<reference evidence="4 5" key="1">
    <citation type="journal article" date="2013" name="Genome Announc.">
        <title>Draft Genome Sequence of Sphingobium quisquiliarum Strain P25T, a Novel Hexachlorocyclohexane (HCH)-Degrading Bacterium Isolated from an HCH Dumpsite.</title>
        <authorList>
            <person name="Kumar Singh A."/>
            <person name="Sangwan N."/>
            <person name="Sharma A."/>
            <person name="Gupta V."/>
            <person name="Khurana J.P."/>
            <person name="Lal R."/>
        </authorList>
    </citation>
    <scope>NUCLEOTIDE SEQUENCE [LARGE SCALE GENOMIC DNA]</scope>
    <source>
        <strain evidence="4 5">P25</strain>
    </source>
</reference>
<dbReference type="Proteomes" id="UP000015525">
    <property type="component" value="Unassembled WGS sequence"/>
</dbReference>
<accession>T0IG86</accession>
<dbReference type="PANTHER" id="PTHR24321:SF14">
    <property type="entry name" value="SHORT-CHAIN TYPE DEHYDROGENASE_REDUCTASE BLR2146-RELATED"/>
    <property type="match status" value="1"/>
</dbReference>
<protein>
    <recommendedName>
        <fullName evidence="6">Oxidoreductase</fullName>
    </recommendedName>
</protein>
<comment type="caution">
    <text evidence="4">The sequence shown here is derived from an EMBL/GenBank/DDBJ whole genome shotgun (WGS) entry which is preliminary data.</text>
</comment>
<organism evidence="4 5">
    <name type="scientific">Sphingobium quisquiliarum P25</name>
    <dbReference type="NCBI Taxonomy" id="1329909"/>
    <lineage>
        <taxon>Bacteria</taxon>
        <taxon>Pseudomonadati</taxon>
        <taxon>Pseudomonadota</taxon>
        <taxon>Alphaproteobacteria</taxon>
        <taxon>Sphingomonadales</taxon>
        <taxon>Sphingomonadaceae</taxon>
        <taxon>Sphingobium</taxon>
    </lineage>
</organism>
<evidence type="ECO:0000256" key="2">
    <source>
        <dbReference type="ARBA" id="ARBA00023002"/>
    </source>
</evidence>
<evidence type="ECO:0000313" key="4">
    <source>
        <dbReference type="EMBL" id="EQB10700.1"/>
    </source>
</evidence>
<evidence type="ECO:0000313" key="5">
    <source>
        <dbReference type="Proteomes" id="UP000015525"/>
    </source>
</evidence>
<dbReference type="CDD" id="cd05233">
    <property type="entry name" value="SDR_c"/>
    <property type="match status" value="1"/>
</dbReference>
<dbReference type="Pfam" id="PF13561">
    <property type="entry name" value="adh_short_C2"/>
    <property type="match status" value="1"/>
</dbReference>
<sequence length="260" mass="27412">MTINNRLNGRRIIVFGSATGIGAATVKRLAEEGARVCAADINIEGATKVAQEAGGETFAVHVDISDEASVQKATEEAVSRFGGLDGAHINAADLRVIMEDSDALSIDLSIFDRTIAVNLRGHLLCTRAVLPHLTKSGKGAIVYTSSGSAHGGEPVRPCYAMAKAGVNALMRHVAARWGKEGVTANVLAPGFTVTGEMKKQMEANAEEATKWAQHFMSRTPHTRLGESEDHAAVVALLLSDDGRWINGAIVDVNGGSLMRA</sequence>
<dbReference type="Gene3D" id="3.40.50.720">
    <property type="entry name" value="NAD(P)-binding Rossmann-like Domain"/>
    <property type="match status" value="1"/>
</dbReference>
<dbReference type="InterPro" id="IPR002347">
    <property type="entry name" value="SDR_fam"/>
</dbReference>
<dbReference type="GO" id="GO:0016491">
    <property type="term" value="F:oxidoreductase activity"/>
    <property type="evidence" value="ECO:0007669"/>
    <property type="project" value="UniProtKB-KW"/>
</dbReference>
<dbReference type="FunFam" id="3.40.50.720:FF:000084">
    <property type="entry name" value="Short-chain dehydrogenase reductase"/>
    <property type="match status" value="1"/>
</dbReference>
<keyword evidence="2" id="KW-0560">Oxidoreductase</keyword>
<evidence type="ECO:0000256" key="1">
    <source>
        <dbReference type="ARBA" id="ARBA00006484"/>
    </source>
</evidence>
<dbReference type="PANTHER" id="PTHR24321">
    <property type="entry name" value="DEHYDROGENASES, SHORT CHAIN"/>
    <property type="match status" value="1"/>
</dbReference>
<keyword evidence="5" id="KW-1185">Reference proteome</keyword>
<dbReference type="EMBL" id="ATHO01000028">
    <property type="protein sequence ID" value="EQB10700.1"/>
    <property type="molecule type" value="Genomic_DNA"/>
</dbReference>